<evidence type="ECO:0000256" key="1">
    <source>
        <dbReference type="SAM" id="SignalP"/>
    </source>
</evidence>
<dbReference type="RefSeq" id="WP_107749682.1">
    <property type="nucleotide sequence ID" value="NZ_QBKF01000001.1"/>
</dbReference>
<sequence>MRLALVLLLLLAACGRPLTVHETDLATRLFGPGLDTTQVRFYRNGFVGMRSHLYPARPRTTCRERILPPPDQPYERGRAAGIVLFNTVNVRPDVLRPDFAWHREGLMSLGAAMYLVHELTHVWQWQNRALTGYSPLRVGSEHATSDDPYLFDTEANVRFLDYGYEQQASLVEEYLCCQVLDPEGARTARLQGLISQVMTPGDLPDVQVLLPWRGVERAGICG</sequence>
<dbReference type="Proteomes" id="UP000244810">
    <property type="component" value="Unassembled WGS sequence"/>
</dbReference>
<keyword evidence="1" id="KW-0732">Signal</keyword>
<comment type="caution">
    <text evidence="2">The sequence shown here is derived from an EMBL/GenBank/DDBJ whole genome shotgun (WGS) entry which is preliminary data.</text>
</comment>
<gene>
    <name evidence="2" type="ORF">DDE23_01865</name>
</gene>
<proteinExistence type="predicted"/>
<dbReference type="OrthoDB" id="8686772at2"/>
<dbReference type="EMBL" id="QDDR01000001">
    <property type="protein sequence ID" value="PVE49179.1"/>
    <property type="molecule type" value="Genomic_DNA"/>
</dbReference>
<feature type="signal peptide" evidence="1">
    <location>
        <begin position="1"/>
        <end position="22"/>
    </location>
</feature>
<keyword evidence="3" id="KW-1185">Reference proteome</keyword>
<reference evidence="2 3" key="1">
    <citation type="journal article" date="2011" name="Syst. Appl. Microbiol.">
        <title>Defluviimonas denitrificans gen. nov., sp. nov., and Pararhodobacter aggregans gen. nov., sp. nov., non-phototrophic Rhodobacteraceae from the biofilter of a marine aquaculture.</title>
        <authorList>
            <person name="Foesel B.U."/>
            <person name="Drake H.L."/>
            <person name="Schramm A."/>
        </authorList>
    </citation>
    <scope>NUCLEOTIDE SEQUENCE [LARGE SCALE GENOMIC DNA]</scope>
    <source>
        <strain evidence="2 3">D1-19</strain>
    </source>
</reference>
<evidence type="ECO:0000313" key="2">
    <source>
        <dbReference type="EMBL" id="PVE49179.1"/>
    </source>
</evidence>
<evidence type="ECO:0008006" key="4">
    <source>
        <dbReference type="Google" id="ProtNLM"/>
    </source>
</evidence>
<feature type="chain" id="PRO_5015403043" description="DUF4157 domain-containing protein" evidence="1">
    <location>
        <begin position="23"/>
        <end position="222"/>
    </location>
</feature>
<dbReference type="AlphaFoldDB" id="A0A2T7UX90"/>
<protein>
    <recommendedName>
        <fullName evidence="4">DUF4157 domain-containing protein</fullName>
    </recommendedName>
</protein>
<name>A0A2T7UX90_9RHOB</name>
<organism evidence="2 3">
    <name type="scientific">Pararhodobacter aggregans</name>
    <dbReference type="NCBI Taxonomy" id="404875"/>
    <lineage>
        <taxon>Bacteria</taxon>
        <taxon>Pseudomonadati</taxon>
        <taxon>Pseudomonadota</taxon>
        <taxon>Alphaproteobacteria</taxon>
        <taxon>Rhodobacterales</taxon>
        <taxon>Paracoccaceae</taxon>
        <taxon>Pararhodobacter</taxon>
    </lineage>
</organism>
<accession>A0A2T7UX90</accession>
<evidence type="ECO:0000313" key="3">
    <source>
        <dbReference type="Proteomes" id="UP000244810"/>
    </source>
</evidence>